<protein>
    <submittedName>
        <fullName evidence="2">Uncharacterized protein</fullName>
    </submittedName>
</protein>
<evidence type="ECO:0000313" key="3">
    <source>
        <dbReference type="Proteomes" id="UP000245535"/>
    </source>
</evidence>
<proteinExistence type="predicted"/>
<evidence type="ECO:0000256" key="1">
    <source>
        <dbReference type="SAM" id="Phobius"/>
    </source>
</evidence>
<dbReference type="EMBL" id="QGDO01000002">
    <property type="protein sequence ID" value="PWJ42778.1"/>
    <property type="molecule type" value="Genomic_DNA"/>
</dbReference>
<organism evidence="2 3">
    <name type="scientific">Sediminitomix flava</name>
    <dbReference type="NCBI Taxonomy" id="379075"/>
    <lineage>
        <taxon>Bacteria</taxon>
        <taxon>Pseudomonadati</taxon>
        <taxon>Bacteroidota</taxon>
        <taxon>Cytophagia</taxon>
        <taxon>Cytophagales</taxon>
        <taxon>Flammeovirgaceae</taxon>
        <taxon>Sediminitomix</taxon>
    </lineage>
</organism>
<evidence type="ECO:0000313" key="2">
    <source>
        <dbReference type="EMBL" id="PWJ42778.1"/>
    </source>
</evidence>
<keyword evidence="1" id="KW-1133">Transmembrane helix</keyword>
<keyword evidence="1" id="KW-0472">Membrane</keyword>
<comment type="caution">
    <text evidence="2">The sequence shown here is derived from an EMBL/GenBank/DDBJ whole genome shotgun (WGS) entry which is preliminary data.</text>
</comment>
<name>A0A315ZD53_SEDFL</name>
<gene>
    <name evidence="2" type="ORF">BC781_102324</name>
</gene>
<dbReference type="Proteomes" id="UP000245535">
    <property type="component" value="Unassembled WGS sequence"/>
</dbReference>
<dbReference type="AlphaFoldDB" id="A0A315ZD53"/>
<accession>A0A315ZD53</accession>
<feature type="transmembrane region" description="Helical" evidence="1">
    <location>
        <begin position="65"/>
        <end position="84"/>
    </location>
</feature>
<reference evidence="2 3" key="1">
    <citation type="submission" date="2018-03" db="EMBL/GenBank/DDBJ databases">
        <title>Genomic Encyclopedia of Archaeal and Bacterial Type Strains, Phase II (KMG-II): from individual species to whole genera.</title>
        <authorList>
            <person name="Goeker M."/>
        </authorList>
    </citation>
    <scope>NUCLEOTIDE SEQUENCE [LARGE SCALE GENOMIC DNA]</scope>
    <source>
        <strain evidence="2 3">DSM 28229</strain>
    </source>
</reference>
<keyword evidence="1" id="KW-0812">Transmembrane</keyword>
<keyword evidence="3" id="KW-1185">Reference proteome</keyword>
<sequence length="97" mass="11825">MKPLVESKYENEKTLKYLYIQFCICHVLYAKLKHFCRFPKFSKLKYDFLYHSFIKMNDENPFLKINFSFLLCYSVALNGIRLFYNFQKKLTPKTGKR</sequence>